<dbReference type="PANTHER" id="PTHR32243">
    <property type="entry name" value="MALTOSE TRANSPORT SYSTEM PERMEASE-RELATED"/>
    <property type="match status" value="1"/>
</dbReference>
<dbReference type="EMBL" id="JAERWL010000014">
    <property type="protein sequence ID" value="MBM9477941.1"/>
    <property type="molecule type" value="Genomic_DNA"/>
</dbReference>
<feature type="domain" description="ABC transmembrane type-1" evidence="8">
    <location>
        <begin position="100"/>
        <end position="291"/>
    </location>
</feature>
<feature type="transmembrane region" description="Helical" evidence="7">
    <location>
        <begin position="32"/>
        <end position="56"/>
    </location>
</feature>
<evidence type="ECO:0000313" key="10">
    <source>
        <dbReference type="Proteomes" id="UP000663801"/>
    </source>
</evidence>
<evidence type="ECO:0000256" key="5">
    <source>
        <dbReference type="ARBA" id="ARBA00022989"/>
    </source>
</evidence>
<comment type="caution">
    <text evidence="9">The sequence shown here is derived from an EMBL/GenBank/DDBJ whole genome shotgun (WGS) entry which is preliminary data.</text>
</comment>
<protein>
    <submittedName>
        <fullName evidence="9">Carbohydrate ABC transporter permease</fullName>
    </submittedName>
</protein>
<accession>A0A938YNS1</accession>
<dbReference type="AlphaFoldDB" id="A0A938YNS1"/>
<comment type="similarity">
    <text evidence="7">Belongs to the binding-protein-dependent transport system permease family.</text>
</comment>
<dbReference type="SUPFAM" id="SSF161098">
    <property type="entry name" value="MetI-like"/>
    <property type="match status" value="1"/>
</dbReference>
<dbReference type="InterPro" id="IPR000515">
    <property type="entry name" value="MetI-like"/>
</dbReference>
<dbReference type="GO" id="GO:0005886">
    <property type="term" value="C:plasma membrane"/>
    <property type="evidence" value="ECO:0007669"/>
    <property type="project" value="UniProtKB-SubCell"/>
</dbReference>
<proteinExistence type="inferred from homology"/>
<feature type="transmembrane region" description="Helical" evidence="7">
    <location>
        <begin position="270"/>
        <end position="291"/>
    </location>
</feature>
<keyword evidence="10" id="KW-1185">Reference proteome</keyword>
<name>A0A938YNS1_9ACTN</name>
<feature type="transmembrane region" description="Helical" evidence="7">
    <location>
        <begin position="225"/>
        <end position="247"/>
    </location>
</feature>
<keyword evidence="3" id="KW-1003">Cell membrane</keyword>
<evidence type="ECO:0000256" key="4">
    <source>
        <dbReference type="ARBA" id="ARBA00022692"/>
    </source>
</evidence>
<dbReference type="InterPro" id="IPR050901">
    <property type="entry name" value="BP-dep_ABC_trans_perm"/>
</dbReference>
<evidence type="ECO:0000256" key="3">
    <source>
        <dbReference type="ARBA" id="ARBA00022475"/>
    </source>
</evidence>
<keyword evidence="4 7" id="KW-0812">Transmembrane</keyword>
<keyword evidence="2 7" id="KW-0813">Transport</keyword>
<dbReference type="Proteomes" id="UP000663801">
    <property type="component" value="Unassembled WGS sequence"/>
</dbReference>
<evidence type="ECO:0000256" key="7">
    <source>
        <dbReference type="RuleBase" id="RU363032"/>
    </source>
</evidence>
<dbReference type="CDD" id="cd06261">
    <property type="entry name" value="TM_PBP2"/>
    <property type="match status" value="1"/>
</dbReference>
<evidence type="ECO:0000256" key="6">
    <source>
        <dbReference type="ARBA" id="ARBA00023136"/>
    </source>
</evidence>
<dbReference type="Gene3D" id="1.10.3720.10">
    <property type="entry name" value="MetI-like"/>
    <property type="match status" value="1"/>
</dbReference>
<feature type="transmembrane region" description="Helical" evidence="7">
    <location>
        <begin position="168"/>
        <end position="187"/>
    </location>
</feature>
<evidence type="ECO:0000256" key="2">
    <source>
        <dbReference type="ARBA" id="ARBA00022448"/>
    </source>
</evidence>
<organism evidence="9 10">
    <name type="scientific">Nakamurella flavida</name>
    <dbReference type="NCBI Taxonomy" id="363630"/>
    <lineage>
        <taxon>Bacteria</taxon>
        <taxon>Bacillati</taxon>
        <taxon>Actinomycetota</taxon>
        <taxon>Actinomycetes</taxon>
        <taxon>Nakamurellales</taxon>
        <taxon>Nakamurellaceae</taxon>
        <taxon>Nakamurella</taxon>
    </lineage>
</organism>
<feature type="transmembrane region" description="Helical" evidence="7">
    <location>
        <begin position="138"/>
        <end position="162"/>
    </location>
</feature>
<dbReference type="InterPro" id="IPR035906">
    <property type="entry name" value="MetI-like_sf"/>
</dbReference>
<evidence type="ECO:0000256" key="1">
    <source>
        <dbReference type="ARBA" id="ARBA00004651"/>
    </source>
</evidence>
<keyword evidence="5 7" id="KW-1133">Transmembrane helix</keyword>
<dbReference type="GO" id="GO:0055085">
    <property type="term" value="P:transmembrane transport"/>
    <property type="evidence" value="ECO:0007669"/>
    <property type="project" value="InterPro"/>
</dbReference>
<dbReference type="RefSeq" id="WP_205258064.1">
    <property type="nucleotide sequence ID" value="NZ_BAAAPV010000002.1"/>
</dbReference>
<dbReference type="PANTHER" id="PTHR32243:SF18">
    <property type="entry name" value="INNER MEMBRANE ABC TRANSPORTER PERMEASE PROTEIN YCJP"/>
    <property type="match status" value="1"/>
</dbReference>
<gene>
    <name evidence="9" type="ORF">JL107_15945</name>
</gene>
<evidence type="ECO:0000259" key="8">
    <source>
        <dbReference type="PROSITE" id="PS50928"/>
    </source>
</evidence>
<comment type="subcellular location">
    <subcellularLocation>
        <location evidence="1 7">Cell membrane</location>
        <topology evidence="1 7">Multi-pass membrane protein</topology>
    </subcellularLocation>
</comment>
<sequence length="306" mass="33381">MTSPLMTGEAVQVTRNVPRPARRRRRGLDEPSWLESTIVFLTLAITVLVCLFPFLWMIRTALTPTKDAFSTDPSILPSSLTLGNFGRVLTSPSTPFVQQFFNTLLVSTATTVLVIIFGITGAYALARLKFVGRRAFGMTLLIVQLFPGVLLVIPLFVVLVNLNLTNSYLGLILAYSTTNLPFVVWFLRGYFLSIPEELGEAARIDGCTHLGVLFRIVLPLARPGIAAAATLAMVSAWNEYLFAFILIKDSDKRVLSTGLASFIEQFTADYSGLFAMATLTTIPIVAVFLLFQRHLVGGLAAGGVKG</sequence>
<dbReference type="PROSITE" id="PS50928">
    <property type="entry name" value="ABC_TM1"/>
    <property type="match status" value="1"/>
</dbReference>
<feature type="transmembrane region" description="Helical" evidence="7">
    <location>
        <begin position="100"/>
        <end position="126"/>
    </location>
</feature>
<dbReference type="Pfam" id="PF00528">
    <property type="entry name" value="BPD_transp_1"/>
    <property type="match status" value="1"/>
</dbReference>
<keyword evidence="6 7" id="KW-0472">Membrane</keyword>
<evidence type="ECO:0000313" key="9">
    <source>
        <dbReference type="EMBL" id="MBM9477941.1"/>
    </source>
</evidence>
<reference evidence="9" key="1">
    <citation type="submission" date="2021-01" db="EMBL/GenBank/DDBJ databases">
        <title>KCTC 19127 draft genome.</title>
        <authorList>
            <person name="An D."/>
        </authorList>
    </citation>
    <scope>NUCLEOTIDE SEQUENCE</scope>
    <source>
        <strain evidence="9">KCTC 19127</strain>
    </source>
</reference>